<dbReference type="Gene3D" id="3.40.309.10">
    <property type="entry name" value="Aldehyde Dehydrogenase, Chain A, domain 2"/>
    <property type="match status" value="1"/>
</dbReference>
<dbReference type="PANTHER" id="PTHR43570:SF16">
    <property type="entry name" value="ALDEHYDE DEHYDROGENASE TYPE III, ISOFORM Q"/>
    <property type="match status" value="1"/>
</dbReference>
<keyword evidence="2 3" id="KW-0560">Oxidoreductase</keyword>
<comment type="similarity">
    <text evidence="1 3 5">Belongs to the aldehyde dehydrogenase family.</text>
</comment>
<dbReference type="PANTHER" id="PTHR43570">
    <property type="entry name" value="ALDEHYDE DEHYDROGENASE"/>
    <property type="match status" value="1"/>
</dbReference>
<dbReference type="SUPFAM" id="SSF53720">
    <property type="entry name" value="ALDH-like"/>
    <property type="match status" value="1"/>
</dbReference>
<dbReference type="Gene3D" id="3.40.605.10">
    <property type="entry name" value="Aldehyde Dehydrogenase, Chain A, domain 1"/>
    <property type="match status" value="1"/>
</dbReference>
<name>A0ABR8CEA2_9CYAN</name>
<evidence type="ECO:0000313" key="8">
    <source>
        <dbReference type="Proteomes" id="UP000618445"/>
    </source>
</evidence>
<evidence type="ECO:0000313" key="7">
    <source>
        <dbReference type="EMBL" id="MBD2317849.1"/>
    </source>
</evidence>
<dbReference type="RefSeq" id="WP_190578656.1">
    <property type="nucleotide sequence ID" value="NZ_CAWPQU010000013.1"/>
</dbReference>
<evidence type="ECO:0000256" key="3">
    <source>
        <dbReference type="PIRNR" id="PIRNR036492"/>
    </source>
</evidence>
<dbReference type="InterPro" id="IPR016163">
    <property type="entry name" value="Ald_DH_C"/>
</dbReference>
<evidence type="ECO:0000256" key="4">
    <source>
        <dbReference type="PROSITE-ProRule" id="PRU10007"/>
    </source>
</evidence>
<comment type="caution">
    <text evidence="7">The sequence shown here is derived from an EMBL/GenBank/DDBJ whole genome shotgun (WGS) entry which is preliminary data.</text>
</comment>
<dbReference type="PROSITE" id="PS00070">
    <property type="entry name" value="ALDEHYDE_DEHYDR_CYS"/>
    <property type="match status" value="1"/>
</dbReference>
<dbReference type="PIRSF" id="PIRSF036492">
    <property type="entry name" value="ALDH"/>
    <property type="match status" value="1"/>
</dbReference>
<dbReference type="InterPro" id="IPR029510">
    <property type="entry name" value="Ald_DH_CS_GLU"/>
</dbReference>
<dbReference type="Proteomes" id="UP000618445">
    <property type="component" value="Unassembled WGS sequence"/>
</dbReference>
<dbReference type="InterPro" id="IPR016161">
    <property type="entry name" value="Ald_DH/histidinol_DH"/>
</dbReference>
<feature type="domain" description="Aldehyde dehydrogenase" evidence="6">
    <location>
        <begin position="8"/>
        <end position="435"/>
    </location>
</feature>
<dbReference type="InterPro" id="IPR012394">
    <property type="entry name" value="Aldehyde_DH_NAD(P)"/>
</dbReference>
<evidence type="ECO:0000256" key="5">
    <source>
        <dbReference type="RuleBase" id="RU003345"/>
    </source>
</evidence>
<dbReference type="InterPro" id="IPR016160">
    <property type="entry name" value="Ald_DH_CS_CYS"/>
</dbReference>
<sequence length="463" mass="51264">MVTIPASSLDIQVAIAKQRTFFATGKTKDYSFRVAQLNKLAQLIKEHEQLILDAVYADLRKPAIEAFGSEVLVTLSEIKFVLKHLKTWMKPKKVGTPINLFPSSSYIYTEPLGVVLIVAPWNYPFALTIQPLIGAIAAGNCAILKPSEHTPHTSQAISKIINDNFDPNFIIAIEGGIETNQALLAERFDHIFFTGGTAIGKIVMEAAAKHLTPVTLELGGKSPCIIDETCDLEITAKRIVWGKFYNAGQTCVAPDYLLVQKNIKPLLIEKLVTHVKAFFGENAQTSPDLARIVNDRQFDRLVGLLDEGKVLIGGNSDKSDRFIAPTLIDAVSPNSKIMAEEIFGPILPILEYDQLSEAIAFVNAQAKPLALYFFSSNKQNQERIIQETSYGGGCFNDIIMHLGNPELPFGGVGHSGMGSYHGKASFDTFSHRKSVLKNSFRFDLKWRYPPYKMTLESLKKFIN</sequence>
<dbReference type="CDD" id="cd07136">
    <property type="entry name" value="ALDH_YwdH-P39616"/>
    <property type="match status" value="1"/>
</dbReference>
<accession>A0ABR8CEA2</accession>
<dbReference type="EMBL" id="JACJQY010000020">
    <property type="protein sequence ID" value="MBD2317849.1"/>
    <property type="molecule type" value="Genomic_DNA"/>
</dbReference>
<dbReference type="InterPro" id="IPR016162">
    <property type="entry name" value="Ald_DH_N"/>
</dbReference>
<feature type="active site" evidence="4">
    <location>
        <position position="217"/>
    </location>
</feature>
<keyword evidence="8" id="KW-1185">Reference proteome</keyword>
<evidence type="ECO:0000256" key="2">
    <source>
        <dbReference type="ARBA" id="ARBA00023002"/>
    </source>
</evidence>
<organism evidence="7 8">
    <name type="scientific">Phormidium tenue FACHB-1050</name>
    <dbReference type="NCBI Taxonomy" id="2692857"/>
    <lineage>
        <taxon>Bacteria</taxon>
        <taxon>Bacillati</taxon>
        <taxon>Cyanobacteriota</taxon>
        <taxon>Cyanophyceae</taxon>
        <taxon>Oscillatoriophycideae</taxon>
        <taxon>Oscillatoriales</taxon>
        <taxon>Oscillatoriaceae</taxon>
        <taxon>Phormidium</taxon>
    </lineage>
</organism>
<dbReference type="Pfam" id="PF00171">
    <property type="entry name" value="Aldedh"/>
    <property type="match status" value="1"/>
</dbReference>
<evidence type="ECO:0000259" key="6">
    <source>
        <dbReference type="Pfam" id="PF00171"/>
    </source>
</evidence>
<protein>
    <recommendedName>
        <fullName evidence="3">Aldehyde dehydrogenase</fullName>
    </recommendedName>
</protein>
<evidence type="ECO:0000256" key="1">
    <source>
        <dbReference type="ARBA" id="ARBA00009986"/>
    </source>
</evidence>
<dbReference type="PROSITE" id="PS00687">
    <property type="entry name" value="ALDEHYDE_DEHYDR_GLU"/>
    <property type="match status" value="1"/>
</dbReference>
<proteinExistence type="inferred from homology"/>
<reference evidence="7 8" key="1">
    <citation type="journal article" date="2020" name="ISME J.">
        <title>Comparative genomics reveals insights into cyanobacterial evolution and habitat adaptation.</title>
        <authorList>
            <person name="Chen M.Y."/>
            <person name="Teng W.K."/>
            <person name="Zhao L."/>
            <person name="Hu C.X."/>
            <person name="Zhou Y.K."/>
            <person name="Han B.P."/>
            <person name="Song L.R."/>
            <person name="Shu W.S."/>
        </authorList>
    </citation>
    <scope>NUCLEOTIDE SEQUENCE [LARGE SCALE GENOMIC DNA]</scope>
    <source>
        <strain evidence="7 8">FACHB-1050</strain>
    </source>
</reference>
<dbReference type="InterPro" id="IPR015590">
    <property type="entry name" value="Aldehyde_DH_dom"/>
</dbReference>
<gene>
    <name evidence="7" type="ORF">H6G05_13455</name>
</gene>